<dbReference type="EMBL" id="CM042041">
    <property type="protein sequence ID" value="KAI3712512.1"/>
    <property type="molecule type" value="Genomic_DNA"/>
</dbReference>
<sequence length="75" mass="8830">MRAYWQWKKAKKRDEHSSNKVCAGSIQESDNTEVKELLLYSSFPTSLELPRLVWTMELLGMLRFVPIHLSNTYVK</sequence>
<organism evidence="1 2">
    <name type="scientific">Smallanthus sonchifolius</name>
    <dbReference type="NCBI Taxonomy" id="185202"/>
    <lineage>
        <taxon>Eukaryota</taxon>
        <taxon>Viridiplantae</taxon>
        <taxon>Streptophyta</taxon>
        <taxon>Embryophyta</taxon>
        <taxon>Tracheophyta</taxon>
        <taxon>Spermatophyta</taxon>
        <taxon>Magnoliopsida</taxon>
        <taxon>eudicotyledons</taxon>
        <taxon>Gunneridae</taxon>
        <taxon>Pentapetalae</taxon>
        <taxon>asterids</taxon>
        <taxon>campanulids</taxon>
        <taxon>Asterales</taxon>
        <taxon>Asteraceae</taxon>
        <taxon>Asteroideae</taxon>
        <taxon>Heliantheae alliance</taxon>
        <taxon>Millerieae</taxon>
        <taxon>Smallanthus</taxon>
    </lineage>
</organism>
<comment type="caution">
    <text evidence="1">The sequence shown here is derived from an EMBL/GenBank/DDBJ whole genome shotgun (WGS) entry which is preliminary data.</text>
</comment>
<reference evidence="2" key="1">
    <citation type="journal article" date="2022" name="Mol. Ecol. Resour.">
        <title>The genomes of chicory, endive, great burdock and yacon provide insights into Asteraceae palaeo-polyploidization history and plant inulin production.</title>
        <authorList>
            <person name="Fan W."/>
            <person name="Wang S."/>
            <person name="Wang H."/>
            <person name="Wang A."/>
            <person name="Jiang F."/>
            <person name="Liu H."/>
            <person name="Zhao H."/>
            <person name="Xu D."/>
            <person name="Zhang Y."/>
        </authorList>
    </citation>
    <scope>NUCLEOTIDE SEQUENCE [LARGE SCALE GENOMIC DNA]</scope>
    <source>
        <strain evidence="2">cv. Yunnan</strain>
    </source>
</reference>
<evidence type="ECO:0000313" key="1">
    <source>
        <dbReference type="EMBL" id="KAI3712512.1"/>
    </source>
</evidence>
<dbReference type="Proteomes" id="UP001056120">
    <property type="component" value="Linkage Group LG24"/>
</dbReference>
<accession>A0ACB9ARM7</accession>
<keyword evidence="2" id="KW-1185">Reference proteome</keyword>
<reference evidence="1 2" key="2">
    <citation type="journal article" date="2022" name="Mol. Ecol. Resour.">
        <title>The genomes of chicory, endive, great burdock and yacon provide insights into Asteraceae paleo-polyploidization history and plant inulin production.</title>
        <authorList>
            <person name="Fan W."/>
            <person name="Wang S."/>
            <person name="Wang H."/>
            <person name="Wang A."/>
            <person name="Jiang F."/>
            <person name="Liu H."/>
            <person name="Zhao H."/>
            <person name="Xu D."/>
            <person name="Zhang Y."/>
        </authorList>
    </citation>
    <scope>NUCLEOTIDE SEQUENCE [LARGE SCALE GENOMIC DNA]</scope>
    <source>
        <strain evidence="2">cv. Yunnan</strain>
        <tissue evidence="1">Leaves</tissue>
    </source>
</reference>
<name>A0ACB9ARM7_9ASTR</name>
<protein>
    <submittedName>
        <fullName evidence="1">Uncharacterized protein</fullName>
    </submittedName>
</protein>
<proteinExistence type="predicted"/>
<gene>
    <name evidence="1" type="ORF">L1987_71070</name>
</gene>
<evidence type="ECO:0000313" key="2">
    <source>
        <dbReference type="Proteomes" id="UP001056120"/>
    </source>
</evidence>